<keyword evidence="5" id="KW-0732">Signal</keyword>
<dbReference type="InterPro" id="IPR013201">
    <property type="entry name" value="Prot_inhib_I29"/>
</dbReference>
<evidence type="ECO:0000256" key="5">
    <source>
        <dbReference type="ARBA" id="ARBA00022729"/>
    </source>
</evidence>
<dbReference type="GeneID" id="24170909"/>
<dbReference type="CDD" id="cd02248">
    <property type="entry name" value="Peptidase_C1A"/>
    <property type="match status" value="1"/>
</dbReference>
<dbReference type="InterPro" id="IPR000668">
    <property type="entry name" value="Peptidase_C1A_C"/>
</dbReference>
<feature type="domain" description="Peptidase C1A papain C-terminal" evidence="10">
    <location>
        <begin position="168"/>
        <end position="382"/>
    </location>
</feature>
<evidence type="ECO:0000256" key="8">
    <source>
        <dbReference type="ARBA" id="ARBA00023157"/>
    </source>
</evidence>
<evidence type="ECO:0000313" key="12">
    <source>
        <dbReference type="EMBL" id="AKC91705.1"/>
    </source>
</evidence>
<protein>
    <recommendedName>
        <fullName evidence="4">Viral cathepsin</fullName>
        <ecNumber evidence="3">3.4.22.50</ecNumber>
    </recommendedName>
    <alternativeName>
        <fullName evidence="9">Cysteine proteinase</fullName>
    </alternativeName>
</protein>
<evidence type="ECO:0000256" key="9">
    <source>
        <dbReference type="ARBA" id="ARBA00031337"/>
    </source>
</evidence>
<evidence type="ECO:0000259" key="10">
    <source>
        <dbReference type="SMART" id="SM00645"/>
    </source>
</evidence>
<evidence type="ECO:0000259" key="11">
    <source>
        <dbReference type="SMART" id="SM00848"/>
    </source>
</evidence>
<evidence type="ECO:0000256" key="4">
    <source>
        <dbReference type="ARBA" id="ARBA00018042"/>
    </source>
</evidence>
<dbReference type="Proteomes" id="UP000201190">
    <property type="component" value="Segment"/>
</dbReference>
<dbReference type="PROSITE" id="PS00639">
    <property type="entry name" value="THIOL_PROTEASE_HIS"/>
    <property type="match status" value="1"/>
</dbReference>
<dbReference type="KEGG" id="vg:24170909"/>
<name>A0A0E3URB9_9ABAC</name>
<reference evidence="12 13" key="1">
    <citation type="journal article" date="2015" name="Genome Announc.">
        <title>Genome Sequence of an Alphabaculovirus Isolated from the Oak Looper, Lambdina fiscellaria, Contains a Putative 2-Kilobase-Pair Transposable Element Encoding a Transposase and a FLYWCH Domain-Containing Protein.</title>
        <authorList>
            <person name="Rohrmann G.F."/>
            <person name="Erlandson M.A."/>
            <person name="Theilmann D.A."/>
        </authorList>
    </citation>
    <scope>NUCLEOTIDE SEQUENCE [LARGE SCALE GENOMIC DNA]</scope>
    <source>
        <strain evidence="12">GR15</strain>
    </source>
</reference>
<evidence type="ECO:0000256" key="7">
    <source>
        <dbReference type="ARBA" id="ARBA00023145"/>
    </source>
</evidence>
<proteinExistence type="inferred from homology"/>
<keyword evidence="6" id="KW-0378">Hydrolase</keyword>
<dbReference type="GO" id="GO:0006508">
    <property type="term" value="P:proteolysis"/>
    <property type="evidence" value="ECO:0007669"/>
    <property type="project" value="InterPro"/>
</dbReference>
<dbReference type="EC" id="3.4.22.50" evidence="3"/>
<dbReference type="InterPro" id="IPR025660">
    <property type="entry name" value="Pept_his_AS"/>
</dbReference>
<dbReference type="PROSITE" id="PS00640">
    <property type="entry name" value="THIOL_PROTEASE_ASN"/>
    <property type="match status" value="1"/>
</dbReference>
<dbReference type="PANTHER" id="PTHR12411">
    <property type="entry name" value="CYSTEINE PROTEASE FAMILY C1-RELATED"/>
    <property type="match status" value="1"/>
</dbReference>
<evidence type="ECO:0000256" key="3">
    <source>
        <dbReference type="ARBA" id="ARBA00012484"/>
    </source>
</evidence>
<dbReference type="PRINTS" id="PR00705">
    <property type="entry name" value="PAPAIN"/>
</dbReference>
<feature type="domain" description="Cathepsin propeptide inhibitor" evidence="11">
    <location>
        <begin position="82"/>
        <end position="138"/>
    </location>
</feature>
<evidence type="ECO:0000256" key="1">
    <source>
        <dbReference type="ARBA" id="ARBA00000656"/>
    </source>
</evidence>
<keyword evidence="13" id="KW-1185">Reference proteome</keyword>
<dbReference type="SUPFAM" id="SSF54001">
    <property type="entry name" value="Cysteine proteinases"/>
    <property type="match status" value="1"/>
</dbReference>
<dbReference type="Pfam" id="PF08246">
    <property type="entry name" value="Inhibitor_I29"/>
    <property type="match status" value="1"/>
</dbReference>
<evidence type="ECO:0000256" key="6">
    <source>
        <dbReference type="ARBA" id="ARBA00022801"/>
    </source>
</evidence>
<sequence length="384" mass="43170">MSASALIILIAQSALFLSFRAQIAFVGTMRTHTHTCNKFKLLIVYIMNKCALTATVILSVLAHAPSSTTVSAYNLQKAPDYFDVFVANYNKMYRDDAEKHYRFAIFKQNLEEINNKNKESDSAVYKINKFSDLSKSEIIAKYTGLNVPSPQTTNFCKTIFLDQPPDKGPLAFDWRHLNKVTSVKNQKDCGACWAFATLGSVESQYAIKHHRHIDLSEQQMIDCDHVDMGCNGGLLHTSFEQMIAMGGVVNEHEYPYAAENRQCGIDFDALSPERLAVRVLGCYRYVTVHEEKLKDLLRAVGPIPIAIDASGIVDYYRGIINICENYGLNHAVLLVGYGVENNVPFWTFKNTWGEDWGENGYFRLRQNVNACGMLNELASSAVIE</sequence>
<keyword evidence="7" id="KW-0865">Zymogen</keyword>
<dbReference type="SMART" id="SM00848">
    <property type="entry name" value="Inhibitor_I29"/>
    <property type="match status" value="1"/>
</dbReference>
<dbReference type="SMART" id="SM00645">
    <property type="entry name" value="Pept_C1"/>
    <property type="match status" value="1"/>
</dbReference>
<keyword evidence="8" id="KW-1015">Disulfide bond</keyword>
<evidence type="ECO:0000313" key="13">
    <source>
        <dbReference type="Proteomes" id="UP000201190"/>
    </source>
</evidence>
<dbReference type="OrthoDB" id="4752at10239"/>
<dbReference type="InterPro" id="IPR025661">
    <property type="entry name" value="Pept_asp_AS"/>
</dbReference>
<dbReference type="InterPro" id="IPR000169">
    <property type="entry name" value="Pept_cys_AS"/>
</dbReference>
<comment type="similarity">
    <text evidence="2">Belongs to the peptidase C1 family.</text>
</comment>
<organism evidence="12 13">
    <name type="scientific">Lambdina fiscellaria nucleopolyhedrovirus</name>
    <dbReference type="NCBI Taxonomy" id="1642929"/>
    <lineage>
        <taxon>Viruses</taxon>
        <taxon>Viruses incertae sedis</taxon>
        <taxon>Naldaviricetes</taxon>
        <taxon>Lefavirales</taxon>
        <taxon>Baculoviridae</taxon>
        <taxon>Alphabaculovirus</taxon>
        <taxon>Alphabaculovirus lafiscellariae</taxon>
    </lineage>
</organism>
<dbReference type="Gene3D" id="3.90.70.10">
    <property type="entry name" value="Cysteine proteinases"/>
    <property type="match status" value="1"/>
</dbReference>
<dbReference type="RefSeq" id="YP_009133288.1">
    <property type="nucleotide sequence ID" value="NC_026922.1"/>
</dbReference>
<dbReference type="InterPro" id="IPR039417">
    <property type="entry name" value="Peptidase_C1A_papain-like"/>
</dbReference>
<dbReference type="GO" id="GO:0008234">
    <property type="term" value="F:cysteine-type peptidase activity"/>
    <property type="evidence" value="ECO:0007669"/>
    <property type="project" value="InterPro"/>
</dbReference>
<accession>A0A0E3URB9</accession>
<evidence type="ECO:0000256" key="2">
    <source>
        <dbReference type="ARBA" id="ARBA00008455"/>
    </source>
</evidence>
<dbReference type="InterPro" id="IPR038765">
    <property type="entry name" value="Papain-like_cys_pep_sf"/>
</dbReference>
<dbReference type="InterPro" id="IPR013128">
    <property type="entry name" value="Peptidase_C1A"/>
</dbReference>
<dbReference type="PROSITE" id="PS00139">
    <property type="entry name" value="THIOL_PROTEASE_CYS"/>
    <property type="match status" value="1"/>
</dbReference>
<comment type="catalytic activity">
    <reaction evidence="1">
        <text>Endopeptidase of broad specificity, hydrolyzing substrates of both cathepsin L and cathepsin B.</text>
        <dbReference type="EC" id="3.4.22.50"/>
    </reaction>
</comment>
<dbReference type="Pfam" id="PF00112">
    <property type="entry name" value="Peptidase_C1"/>
    <property type="match status" value="1"/>
</dbReference>
<dbReference type="EMBL" id="KP752043">
    <property type="protein sequence ID" value="AKC91705.1"/>
    <property type="molecule type" value="Genomic_DNA"/>
</dbReference>